<feature type="domain" description="Phage head morphogenesis" evidence="1">
    <location>
        <begin position="150"/>
        <end position="270"/>
    </location>
</feature>
<organism evidence="2 3">
    <name type="scientific">Geobacillus stearothermophilus</name>
    <name type="common">Bacillus stearothermophilus</name>
    <dbReference type="NCBI Taxonomy" id="1422"/>
    <lineage>
        <taxon>Bacteria</taxon>
        <taxon>Bacillati</taxon>
        <taxon>Bacillota</taxon>
        <taxon>Bacilli</taxon>
        <taxon>Bacillales</taxon>
        <taxon>Anoxybacillaceae</taxon>
        <taxon>Geobacillus</taxon>
    </lineage>
</organism>
<protein>
    <recommendedName>
        <fullName evidence="1">Phage head morphogenesis domain-containing protein</fullName>
    </recommendedName>
</protein>
<dbReference type="InterPro" id="IPR006528">
    <property type="entry name" value="Phage_head_morphogenesis_dom"/>
</dbReference>
<dbReference type="RefSeq" id="WP_061567221.1">
    <property type="nucleotide sequence ID" value="NZ_JARMSI010000021.1"/>
</dbReference>
<dbReference type="EMBL" id="LQYV01000024">
    <property type="protein sequence ID" value="KYD28566.1"/>
    <property type="molecule type" value="Genomic_DNA"/>
</dbReference>
<gene>
    <name evidence="2" type="ORF">B4109_3029</name>
</gene>
<dbReference type="PATRIC" id="fig|1422.18.peg.2026"/>
<dbReference type="AlphaFoldDB" id="A0A150MVV4"/>
<evidence type="ECO:0000313" key="3">
    <source>
        <dbReference type="Proteomes" id="UP000075424"/>
    </source>
</evidence>
<dbReference type="Proteomes" id="UP000075424">
    <property type="component" value="Unassembled WGS sequence"/>
</dbReference>
<reference evidence="2 3" key="1">
    <citation type="submission" date="2016-01" db="EMBL/GenBank/DDBJ databases">
        <title>Draft Genome Sequences of Seven Thermophilic Sporeformers Isolated from Foods.</title>
        <authorList>
            <person name="Berendsen E.M."/>
            <person name="Wells-Bennik M.H."/>
            <person name="Krawcyk A.O."/>
            <person name="De Jong A."/>
            <person name="Holsappel S."/>
            <person name="Eijlander R.T."/>
            <person name="Kuipers O.P."/>
        </authorList>
    </citation>
    <scope>NUCLEOTIDE SEQUENCE [LARGE SCALE GENOMIC DNA]</scope>
    <source>
        <strain evidence="2 3">B4109</strain>
    </source>
</reference>
<accession>A0A150MVV4</accession>
<comment type="caution">
    <text evidence="2">The sequence shown here is derived from an EMBL/GenBank/DDBJ whole genome shotgun (WGS) entry which is preliminary data.</text>
</comment>
<sequence length="288" mass="33596">MCEVCKLLDMDRELVAFLVEHGALPAFKEQDERIAEIEEKLARRLISLQVGLESLFIQRLRELGYIPLSILEQETFIADILDPIFADMEEEIADAAVESAVVARQLTFEDILEQGLEVIFTEFSERVLEELRERVYVFSNDTFRRIKGDFRATLVRGYEEGKGIDDIAVDLRADFKDLRDHRLQTIARTEVQGAQNIGIFQTMQDYNVRYKQWLTVGDSRVRGRNPKDRADHYSLHGQVVRMDERFSNGMMHPLDRSGRIEEWINCRCRCRPYIPKKGEAITRTPYYP</sequence>
<name>A0A150MVV4_GEOSE</name>
<evidence type="ECO:0000259" key="1">
    <source>
        <dbReference type="Pfam" id="PF04233"/>
    </source>
</evidence>
<dbReference type="Pfam" id="PF04233">
    <property type="entry name" value="Phage_Mu_F"/>
    <property type="match status" value="1"/>
</dbReference>
<evidence type="ECO:0000313" key="2">
    <source>
        <dbReference type="EMBL" id="KYD28566.1"/>
    </source>
</evidence>
<proteinExistence type="predicted"/>